<feature type="binding site" evidence="12">
    <location>
        <position position="118"/>
    </location>
    <ligand>
        <name>S-adenosyl-L-methionine</name>
        <dbReference type="ChEBI" id="CHEBI:59789"/>
    </ligand>
</feature>
<proteinExistence type="inferred from homology"/>
<dbReference type="PANTHER" id="PTHR22960:SF28">
    <property type="entry name" value="GTP 3',8-CYCLASE"/>
    <property type="match status" value="1"/>
</dbReference>
<feature type="binding site" evidence="12">
    <location>
        <position position="154"/>
    </location>
    <ligand>
        <name>GTP</name>
        <dbReference type="ChEBI" id="CHEBI:37565"/>
    </ligand>
</feature>
<feature type="binding site" evidence="12">
    <location>
        <begin position="256"/>
        <end position="258"/>
    </location>
    <ligand>
        <name>GTP</name>
        <dbReference type="ChEBI" id="CHEBI:37565"/>
    </ligand>
</feature>
<dbReference type="GO" id="GO:1904047">
    <property type="term" value="F:S-adenosyl-L-methionine binding"/>
    <property type="evidence" value="ECO:0007669"/>
    <property type="project" value="UniProtKB-UniRule"/>
</dbReference>
<keyword evidence="10 12" id="KW-0456">Lyase</keyword>
<dbReference type="GO" id="GO:0046872">
    <property type="term" value="F:metal ion binding"/>
    <property type="evidence" value="ECO:0007669"/>
    <property type="project" value="UniProtKB-KW"/>
</dbReference>
<keyword evidence="4 12" id="KW-0479">Metal-binding</keyword>
<evidence type="ECO:0000256" key="8">
    <source>
        <dbReference type="ARBA" id="ARBA00023134"/>
    </source>
</evidence>
<evidence type="ECO:0000259" key="13">
    <source>
        <dbReference type="PROSITE" id="PS51918"/>
    </source>
</evidence>
<gene>
    <name evidence="12 14" type="primary">moaA</name>
    <name evidence="14" type="ORF">GLIP_1928</name>
</gene>
<dbReference type="GO" id="GO:0006777">
    <property type="term" value="P:Mo-molybdopterin cofactor biosynthetic process"/>
    <property type="evidence" value="ECO:0007669"/>
    <property type="project" value="UniProtKB-UniRule"/>
</dbReference>
<dbReference type="STRING" id="1127673.GLIP_1928"/>
<dbReference type="Pfam" id="PF04055">
    <property type="entry name" value="Radical_SAM"/>
    <property type="match status" value="1"/>
</dbReference>
<feature type="binding site" evidence="12">
    <location>
        <position position="268"/>
    </location>
    <ligand>
        <name>[4Fe-4S] cluster</name>
        <dbReference type="ChEBI" id="CHEBI:49883"/>
        <label>2</label>
        <note>4Fe-4S-substrate</note>
    </ligand>
</feature>
<feature type="binding site" evidence="12">
    <location>
        <position position="28"/>
    </location>
    <ligand>
        <name>[4Fe-4S] cluster</name>
        <dbReference type="ChEBI" id="CHEBI:49883"/>
        <label>1</label>
        <note>4Fe-4S-S-AdoMet</note>
    </ligand>
</feature>
<keyword evidence="8 12" id="KW-0342">GTP-binding</keyword>
<feature type="binding site" evidence="12">
    <location>
        <position position="25"/>
    </location>
    <ligand>
        <name>[4Fe-4S] cluster</name>
        <dbReference type="ChEBI" id="CHEBI:49883"/>
        <label>1</label>
        <note>4Fe-4S-S-AdoMet</note>
    </ligand>
</feature>
<dbReference type="HAMAP" id="MF_01225_B">
    <property type="entry name" value="MoaA_B"/>
    <property type="match status" value="1"/>
</dbReference>
<evidence type="ECO:0000256" key="12">
    <source>
        <dbReference type="HAMAP-Rule" id="MF_01225"/>
    </source>
</evidence>
<dbReference type="SMART" id="SM00729">
    <property type="entry name" value="Elp3"/>
    <property type="match status" value="1"/>
</dbReference>
<dbReference type="InterPro" id="IPR058240">
    <property type="entry name" value="rSAM_sf"/>
</dbReference>
<evidence type="ECO:0000256" key="5">
    <source>
        <dbReference type="ARBA" id="ARBA00022741"/>
    </source>
</evidence>
<protein>
    <recommendedName>
        <fullName evidence="1 12">GTP 3',8-cyclase</fullName>
        <ecNumber evidence="1 12">4.1.99.22</ecNumber>
    </recommendedName>
    <alternativeName>
        <fullName evidence="12">Molybdenum cofactor biosynthesis protein A</fullName>
    </alternativeName>
</protein>
<evidence type="ECO:0000256" key="4">
    <source>
        <dbReference type="ARBA" id="ARBA00022723"/>
    </source>
</evidence>
<keyword evidence="9 12" id="KW-0501">Molybdenum cofactor biosynthesis</keyword>
<dbReference type="InterPro" id="IPR010505">
    <property type="entry name" value="MoaA_twitch"/>
</dbReference>
<feature type="binding site" evidence="12">
    <location>
        <position position="251"/>
    </location>
    <ligand>
        <name>[4Fe-4S] cluster</name>
        <dbReference type="ChEBI" id="CHEBI:49883"/>
        <label>2</label>
        <note>4Fe-4S-substrate</note>
    </ligand>
</feature>
<dbReference type="InterPro" id="IPR050105">
    <property type="entry name" value="MoCo_biosynth_MoaA/MoaC"/>
</dbReference>
<feature type="domain" description="Radical SAM core" evidence="13">
    <location>
        <begin position="5"/>
        <end position="228"/>
    </location>
</feature>
<comment type="subunit">
    <text evidence="12">Monomer and homodimer.</text>
</comment>
<keyword evidence="3 12" id="KW-0949">S-adenosyl-L-methionine</keyword>
<evidence type="ECO:0000256" key="2">
    <source>
        <dbReference type="ARBA" id="ARBA00022485"/>
    </source>
</evidence>
<comment type="cofactor">
    <cofactor evidence="12">
        <name>[4Fe-4S] cluster</name>
        <dbReference type="ChEBI" id="CHEBI:49883"/>
    </cofactor>
    <text evidence="12">Binds 2 [4Fe-4S] clusters. Binds 1 [4Fe-4S] cluster coordinated with 3 cysteines and an exchangeable S-adenosyl-L-methionine and 1 [4Fe-4S] cluster coordinated with 3 cysteines and the GTP-derived substrate.</text>
</comment>
<evidence type="ECO:0000256" key="3">
    <source>
        <dbReference type="ARBA" id="ARBA00022691"/>
    </source>
</evidence>
<feature type="binding site" evidence="12">
    <location>
        <position position="67"/>
    </location>
    <ligand>
        <name>S-adenosyl-L-methionine</name>
        <dbReference type="ChEBI" id="CHEBI:59789"/>
    </ligand>
</feature>
<dbReference type="SFLD" id="SFLDG01383">
    <property type="entry name" value="cyclic_pyranopterin_phosphate"/>
    <property type="match status" value="1"/>
</dbReference>
<dbReference type="InterPro" id="IPR006638">
    <property type="entry name" value="Elp3/MiaA/NifB-like_rSAM"/>
</dbReference>
<dbReference type="InterPro" id="IPR040064">
    <property type="entry name" value="MoaA-like"/>
</dbReference>
<dbReference type="InterPro" id="IPR000385">
    <property type="entry name" value="MoaA_NifB_PqqE_Fe-S-bd_CS"/>
</dbReference>
<feature type="binding site" evidence="12">
    <location>
        <position position="188"/>
    </location>
    <ligand>
        <name>S-adenosyl-L-methionine</name>
        <dbReference type="ChEBI" id="CHEBI:59789"/>
    </ligand>
</feature>
<evidence type="ECO:0000256" key="9">
    <source>
        <dbReference type="ARBA" id="ARBA00023150"/>
    </source>
</evidence>
<dbReference type="eggNOG" id="COG2896">
    <property type="taxonomic scope" value="Bacteria"/>
</dbReference>
<evidence type="ECO:0000313" key="14">
    <source>
        <dbReference type="EMBL" id="GAC14556.1"/>
    </source>
</evidence>
<dbReference type="InterPro" id="IPR013483">
    <property type="entry name" value="MoaA"/>
</dbReference>
<dbReference type="CDD" id="cd01335">
    <property type="entry name" value="Radical_SAM"/>
    <property type="match status" value="1"/>
</dbReference>
<dbReference type="PANTHER" id="PTHR22960">
    <property type="entry name" value="MOLYBDOPTERIN COFACTOR SYNTHESIS PROTEIN A"/>
    <property type="match status" value="1"/>
</dbReference>
<dbReference type="InterPro" id="IPR007197">
    <property type="entry name" value="rSAM"/>
</dbReference>
<dbReference type="InterPro" id="IPR013785">
    <property type="entry name" value="Aldolase_TIM"/>
</dbReference>
<evidence type="ECO:0000256" key="7">
    <source>
        <dbReference type="ARBA" id="ARBA00023014"/>
    </source>
</evidence>
<dbReference type="NCBIfam" id="TIGR02666">
    <property type="entry name" value="moaA"/>
    <property type="match status" value="1"/>
</dbReference>
<keyword evidence="6 12" id="KW-0408">Iron</keyword>
<dbReference type="PROSITE" id="PS51918">
    <property type="entry name" value="RADICAL_SAM"/>
    <property type="match status" value="1"/>
</dbReference>
<keyword evidence="15" id="KW-1185">Reference proteome</keyword>
<evidence type="ECO:0000256" key="6">
    <source>
        <dbReference type="ARBA" id="ARBA00023004"/>
    </source>
</evidence>
<dbReference type="SFLD" id="SFLDS00029">
    <property type="entry name" value="Radical_SAM"/>
    <property type="match status" value="1"/>
</dbReference>
<reference evidence="14 15" key="1">
    <citation type="journal article" date="2017" name="Antonie Van Leeuwenhoek">
        <title>Rhizobium rhizosphaerae sp. nov., a novel species isolated from rice rhizosphere.</title>
        <authorList>
            <person name="Zhao J.J."/>
            <person name="Zhang J."/>
            <person name="Zhang R.J."/>
            <person name="Zhang C.W."/>
            <person name="Yin H.Q."/>
            <person name="Zhang X.X."/>
        </authorList>
    </citation>
    <scope>NUCLEOTIDE SEQUENCE [LARGE SCALE GENOMIC DNA]</scope>
    <source>
        <strain evidence="14 15">E3</strain>
    </source>
</reference>
<keyword evidence="2 12" id="KW-0004">4Fe-4S</keyword>
<dbReference type="Proteomes" id="UP000006334">
    <property type="component" value="Unassembled WGS sequence"/>
</dbReference>
<evidence type="ECO:0000256" key="10">
    <source>
        <dbReference type="ARBA" id="ARBA00023239"/>
    </source>
</evidence>
<comment type="catalytic activity">
    <reaction evidence="11 12">
        <text>GTP + AH2 + S-adenosyl-L-methionine = (8S)-3',8-cyclo-7,8-dihydroguanosine 5'-triphosphate + 5'-deoxyadenosine + L-methionine + A + H(+)</text>
        <dbReference type="Rhea" id="RHEA:49576"/>
        <dbReference type="ChEBI" id="CHEBI:13193"/>
        <dbReference type="ChEBI" id="CHEBI:15378"/>
        <dbReference type="ChEBI" id="CHEBI:17319"/>
        <dbReference type="ChEBI" id="CHEBI:17499"/>
        <dbReference type="ChEBI" id="CHEBI:37565"/>
        <dbReference type="ChEBI" id="CHEBI:57844"/>
        <dbReference type="ChEBI" id="CHEBI:59789"/>
        <dbReference type="ChEBI" id="CHEBI:131766"/>
        <dbReference type="EC" id="4.1.99.22"/>
    </reaction>
</comment>
<dbReference type="SFLD" id="SFLDG01067">
    <property type="entry name" value="SPASM/twitch_domain_containing"/>
    <property type="match status" value="1"/>
</dbReference>
<keyword evidence="7 12" id="KW-0411">Iron-sulfur</keyword>
<dbReference type="PROSITE" id="PS01305">
    <property type="entry name" value="MOAA_NIFB_PQQE"/>
    <property type="match status" value="1"/>
</dbReference>
<dbReference type="GO" id="GO:0061798">
    <property type="term" value="F:GTP 3',8'-cyclase activity"/>
    <property type="evidence" value="ECO:0007669"/>
    <property type="project" value="UniProtKB-UniRule"/>
</dbReference>
<accession>K6XS97</accession>
<dbReference type="GO" id="GO:0005525">
    <property type="term" value="F:GTP binding"/>
    <property type="evidence" value="ECO:0007669"/>
    <property type="project" value="UniProtKB-UniRule"/>
</dbReference>
<dbReference type="OrthoDB" id="9763993at2"/>
<dbReference type="SFLD" id="SFLDG01386">
    <property type="entry name" value="main_SPASM_domain-containing"/>
    <property type="match status" value="1"/>
</dbReference>
<evidence type="ECO:0000313" key="15">
    <source>
        <dbReference type="Proteomes" id="UP000006334"/>
    </source>
</evidence>
<dbReference type="RefSeq" id="WP_008844372.1">
    <property type="nucleotide sequence ID" value="NZ_BAEN01000038.1"/>
</dbReference>
<dbReference type="GO" id="GO:0061799">
    <property type="term" value="F:cyclic pyranopterin monophosphate synthase activity"/>
    <property type="evidence" value="ECO:0007669"/>
    <property type="project" value="TreeGrafter"/>
</dbReference>
<dbReference type="EC" id="4.1.99.22" evidence="1 12"/>
<organism evidence="14 15">
    <name type="scientific">Aliiglaciecola lipolytica E3</name>
    <dbReference type="NCBI Taxonomy" id="1127673"/>
    <lineage>
        <taxon>Bacteria</taxon>
        <taxon>Pseudomonadati</taxon>
        <taxon>Pseudomonadota</taxon>
        <taxon>Gammaproteobacteria</taxon>
        <taxon>Alteromonadales</taxon>
        <taxon>Alteromonadaceae</taxon>
        <taxon>Aliiglaciecola</taxon>
    </lineage>
</organism>
<dbReference type="UniPathway" id="UPA00344"/>
<dbReference type="GO" id="GO:0051539">
    <property type="term" value="F:4 iron, 4 sulfur cluster binding"/>
    <property type="evidence" value="ECO:0007669"/>
    <property type="project" value="UniProtKB-UniRule"/>
</dbReference>
<sequence>MLEDKFGRRFHYLRLSVTDVCNFSCDYCLPDGYQCDSDRDFLRLSEIRQICSGFAKLGTQKIRITGGEPSLRKDLPEIIQIASTTPGIKQVAITTNGYRLAQQVESWFNAGLNSLNVSIDSLDPRMFASITGHNKLDTILTGISRALELGLKVKVNGVLMRQYNDNELERFLAWLKDTPITFRMIELMETGDNVEFFKRNHLSGEPIKQKLIAHGWTPVIQDKTAGPAQEFWHPDYRGKIGLIMPYSKDFCASCNRLRISATGKLHLCLFADKGLDIRPLLQDTDTHLLQQQLKHLLGDKEASHWLDQGFTGATKHLAMLGG</sequence>
<feature type="binding site" evidence="12">
    <location>
        <position position="14"/>
    </location>
    <ligand>
        <name>GTP</name>
        <dbReference type="ChEBI" id="CHEBI:37565"/>
    </ligand>
</feature>
<keyword evidence="5 12" id="KW-0547">Nucleotide-binding</keyword>
<comment type="caution">
    <text evidence="14">The sequence shown here is derived from an EMBL/GenBank/DDBJ whole genome shotgun (WGS) entry which is preliminary data.</text>
</comment>
<feature type="binding site" evidence="12">
    <location>
        <position position="94"/>
    </location>
    <ligand>
        <name>GTP</name>
        <dbReference type="ChEBI" id="CHEBI:37565"/>
    </ligand>
</feature>
<comment type="pathway">
    <text evidence="12">Cofactor biosynthesis; molybdopterin biosynthesis.</text>
</comment>
<dbReference type="EMBL" id="BAEN01000038">
    <property type="protein sequence ID" value="GAC14556.1"/>
    <property type="molecule type" value="Genomic_DNA"/>
</dbReference>
<feature type="binding site" evidence="12">
    <location>
        <position position="63"/>
    </location>
    <ligand>
        <name>GTP</name>
        <dbReference type="ChEBI" id="CHEBI:37565"/>
    </ligand>
</feature>
<name>K6XS97_9ALTE</name>
<feature type="binding site" evidence="12">
    <location>
        <position position="27"/>
    </location>
    <ligand>
        <name>S-adenosyl-L-methionine</name>
        <dbReference type="ChEBI" id="CHEBI:59789"/>
    </ligand>
</feature>
<comment type="similarity">
    <text evidence="12">Belongs to the radical SAM superfamily. MoaA family.</text>
</comment>
<comment type="function">
    <text evidence="12">Catalyzes the cyclization of GTP to (8S)-3',8-cyclo-7,8-dihydroguanosine 5'-triphosphate.</text>
</comment>
<dbReference type="AlphaFoldDB" id="K6XS97"/>
<evidence type="ECO:0000256" key="11">
    <source>
        <dbReference type="ARBA" id="ARBA00048697"/>
    </source>
</evidence>
<dbReference type="Pfam" id="PF06463">
    <property type="entry name" value="Mob_synth_C"/>
    <property type="match status" value="1"/>
</dbReference>
<feature type="binding site" evidence="12">
    <location>
        <position position="254"/>
    </location>
    <ligand>
        <name>[4Fe-4S] cluster</name>
        <dbReference type="ChEBI" id="CHEBI:49883"/>
        <label>2</label>
        <note>4Fe-4S-substrate</note>
    </ligand>
</feature>
<feature type="binding site" evidence="12">
    <location>
        <position position="21"/>
    </location>
    <ligand>
        <name>[4Fe-4S] cluster</name>
        <dbReference type="ChEBI" id="CHEBI:49883"/>
        <label>1</label>
        <note>4Fe-4S-S-AdoMet</note>
    </ligand>
</feature>
<dbReference type="SUPFAM" id="SSF102114">
    <property type="entry name" value="Radical SAM enzymes"/>
    <property type="match status" value="1"/>
</dbReference>
<dbReference type="CDD" id="cd21117">
    <property type="entry name" value="Twitch_MoaA"/>
    <property type="match status" value="1"/>
</dbReference>
<evidence type="ECO:0000256" key="1">
    <source>
        <dbReference type="ARBA" id="ARBA00012167"/>
    </source>
</evidence>
<dbReference type="Gene3D" id="3.20.20.70">
    <property type="entry name" value="Aldolase class I"/>
    <property type="match status" value="1"/>
</dbReference>